<evidence type="ECO:0000259" key="1">
    <source>
        <dbReference type="Pfam" id="PF04991"/>
    </source>
</evidence>
<feature type="domain" description="LicD/FKTN/FKRP nucleotidyltransferase" evidence="1">
    <location>
        <begin position="302"/>
        <end position="344"/>
    </location>
</feature>
<dbReference type="InterPro" id="IPR007074">
    <property type="entry name" value="LicD/FKTN/FKRP_NTP_transf"/>
</dbReference>
<dbReference type="InterPro" id="IPR052613">
    <property type="entry name" value="LicD_transferase"/>
</dbReference>
<dbReference type="GeneID" id="111129240"/>
<dbReference type="OrthoDB" id="444255at2759"/>
<reference evidence="4" key="1">
    <citation type="submission" date="2025-08" db="UniProtKB">
        <authorList>
            <consortium name="RefSeq"/>
        </authorList>
    </citation>
    <scope>IDENTIFICATION</scope>
    <source>
        <tissue evidence="4">Whole sample</tissue>
    </source>
</reference>
<dbReference type="GO" id="GO:0005794">
    <property type="term" value="C:Golgi apparatus"/>
    <property type="evidence" value="ECO:0007669"/>
    <property type="project" value="TreeGrafter"/>
</dbReference>
<gene>
    <name evidence="4" type="primary">LOC111129240</name>
</gene>
<evidence type="ECO:0000313" key="3">
    <source>
        <dbReference type="Proteomes" id="UP000694844"/>
    </source>
</evidence>
<name>A0A8B8DUL5_CRAVI</name>
<organism evidence="3 4">
    <name type="scientific">Crassostrea virginica</name>
    <name type="common">Eastern oyster</name>
    <dbReference type="NCBI Taxonomy" id="6565"/>
    <lineage>
        <taxon>Eukaryota</taxon>
        <taxon>Metazoa</taxon>
        <taxon>Spiralia</taxon>
        <taxon>Lophotrochozoa</taxon>
        <taxon>Mollusca</taxon>
        <taxon>Bivalvia</taxon>
        <taxon>Autobranchia</taxon>
        <taxon>Pteriomorphia</taxon>
        <taxon>Ostreida</taxon>
        <taxon>Ostreoidea</taxon>
        <taxon>Ostreidae</taxon>
        <taxon>Crassostrea</taxon>
    </lineage>
</organism>
<dbReference type="Proteomes" id="UP000694844">
    <property type="component" value="Chromosome 4"/>
</dbReference>
<keyword evidence="3" id="KW-1185">Reference proteome</keyword>
<feature type="domain" description="FKRP stem" evidence="2">
    <location>
        <begin position="7"/>
        <end position="238"/>
    </location>
</feature>
<proteinExistence type="predicted"/>
<dbReference type="PANTHER" id="PTHR13627:SF31">
    <property type="entry name" value="RIBITOL 5-PHOSPHATE TRANSFERASE FKRP"/>
    <property type="match status" value="1"/>
</dbReference>
<dbReference type="GO" id="GO:0035269">
    <property type="term" value="P:protein O-linked glycosylation via mannose"/>
    <property type="evidence" value="ECO:0007669"/>
    <property type="project" value="TreeGrafter"/>
</dbReference>
<dbReference type="Pfam" id="PF04991">
    <property type="entry name" value="LicD"/>
    <property type="match status" value="1"/>
</dbReference>
<accession>A0A8B8DUL5</accession>
<dbReference type="KEGG" id="cvn:111129240"/>
<dbReference type="Pfam" id="PF22921">
    <property type="entry name" value="FKRP_N"/>
    <property type="match status" value="1"/>
</dbReference>
<dbReference type="InterPro" id="IPR055105">
    <property type="entry name" value="FKRP_N"/>
</dbReference>
<evidence type="ECO:0000313" key="4">
    <source>
        <dbReference type="RefSeq" id="XP_022331209.1"/>
    </source>
</evidence>
<protein>
    <submittedName>
        <fullName evidence="4">Fukutin-related protein-like</fullName>
    </submittedName>
</protein>
<evidence type="ECO:0000259" key="2">
    <source>
        <dbReference type="Pfam" id="PF22921"/>
    </source>
</evidence>
<sequence>MKKLTYSVIIREFEEYDNDVSQTVHHIHEVLGIHVPIYILTDKRTYPPLNISNDHIRGTFVLDFEMDRKRMTDAEILDAITSDLIIFVPDGARIQNKTVFNRLIDDFNLAKFSKAFALKTNINGLKCPGMHINLQRWRMTITDFDGSEGLCDYIEGDQAILLRTETLSELPSPWTIPLTKSLYMQFVIRRWKSFVYTPSVFVPRITFRNPKSAEIFKYEQKKREDKLYRKFKIKEVVHKINAEHENSMYYGCDRETERCFSSVINNIPDFLYRGKWTPPCCLRALRETSEHVFKVFSNASVRHWLEGGSLLGAARIGDLIPWDTSVDIGIYQEDIPKCRHLVKTGNYEFVDEKGFLWEKAEEGEFYKVYYSVKNRNYIQIFPFYSKKGIMTKDFWFKNHKQDIEFPEHFLNPLSYIQFASRNVSAPNHVREFIELKFGHGSIENPSYPNGVPVY</sequence>
<dbReference type="PANTHER" id="PTHR13627">
    <property type="entry name" value="FUKUTIN RELATED PROTEIN"/>
    <property type="match status" value="1"/>
</dbReference>
<dbReference type="AlphaFoldDB" id="A0A8B8DUL5"/>
<dbReference type="RefSeq" id="XP_022331209.1">
    <property type="nucleotide sequence ID" value="XM_022475501.1"/>
</dbReference>